<dbReference type="Proteomes" id="UP000244855">
    <property type="component" value="Unassembled WGS sequence"/>
</dbReference>
<dbReference type="OrthoDB" id="4220319at2759"/>
<proteinExistence type="predicted"/>
<evidence type="ECO:0000256" key="1">
    <source>
        <dbReference type="SAM" id="MobiDB-lite"/>
    </source>
</evidence>
<dbReference type="AlphaFoldDB" id="A0A2V1DBM0"/>
<gene>
    <name evidence="2" type="ORF">DM02DRAFT_675456</name>
</gene>
<reference evidence="2 3" key="1">
    <citation type="journal article" date="2018" name="Sci. Rep.">
        <title>Comparative genomics provides insights into the lifestyle and reveals functional heterogeneity of dark septate endophytic fungi.</title>
        <authorList>
            <person name="Knapp D.G."/>
            <person name="Nemeth J.B."/>
            <person name="Barry K."/>
            <person name="Hainaut M."/>
            <person name="Henrissat B."/>
            <person name="Johnson J."/>
            <person name="Kuo A."/>
            <person name="Lim J.H.P."/>
            <person name="Lipzen A."/>
            <person name="Nolan M."/>
            <person name="Ohm R.A."/>
            <person name="Tamas L."/>
            <person name="Grigoriev I.V."/>
            <person name="Spatafora J.W."/>
            <person name="Nagy L.G."/>
            <person name="Kovacs G.M."/>
        </authorList>
    </citation>
    <scope>NUCLEOTIDE SEQUENCE [LARGE SCALE GENOMIC DNA]</scope>
    <source>
        <strain evidence="2 3">DSE2036</strain>
    </source>
</reference>
<organism evidence="2 3">
    <name type="scientific">Periconia macrospinosa</name>
    <dbReference type="NCBI Taxonomy" id="97972"/>
    <lineage>
        <taxon>Eukaryota</taxon>
        <taxon>Fungi</taxon>
        <taxon>Dikarya</taxon>
        <taxon>Ascomycota</taxon>
        <taxon>Pezizomycotina</taxon>
        <taxon>Dothideomycetes</taxon>
        <taxon>Pleosporomycetidae</taxon>
        <taxon>Pleosporales</taxon>
        <taxon>Massarineae</taxon>
        <taxon>Periconiaceae</taxon>
        <taxon>Periconia</taxon>
    </lineage>
</organism>
<protein>
    <submittedName>
        <fullName evidence="2">Uncharacterized protein</fullName>
    </submittedName>
</protein>
<name>A0A2V1DBM0_9PLEO</name>
<evidence type="ECO:0000313" key="3">
    <source>
        <dbReference type="Proteomes" id="UP000244855"/>
    </source>
</evidence>
<sequence length="156" mass="16945">MIRAHQLRCLYGRSILFHRLYSSGSPSAATSASQEKFTKTGERVSSSDPMHISLRSEEYSQSGGDDMVAAQTDASYSRDANPASTKATAGKGNAVNPLEASPATPELSKRVDEIHVEKGVDRADGTKSGLGKTRKSKRVERTQLDFDTSKHKTNTR</sequence>
<feature type="compositionally biased region" description="Basic and acidic residues" evidence="1">
    <location>
        <begin position="139"/>
        <end position="150"/>
    </location>
</feature>
<dbReference type="STRING" id="97972.A0A2V1DBM0"/>
<dbReference type="EMBL" id="KZ805493">
    <property type="protein sequence ID" value="PVH95526.1"/>
    <property type="molecule type" value="Genomic_DNA"/>
</dbReference>
<evidence type="ECO:0000313" key="2">
    <source>
        <dbReference type="EMBL" id="PVH95526.1"/>
    </source>
</evidence>
<feature type="region of interest" description="Disordered" evidence="1">
    <location>
        <begin position="26"/>
        <end position="156"/>
    </location>
</feature>
<accession>A0A2V1DBM0</accession>
<feature type="compositionally biased region" description="Basic and acidic residues" evidence="1">
    <location>
        <begin position="107"/>
        <end position="125"/>
    </location>
</feature>
<keyword evidence="3" id="KW-1185">Reference proteome</keyword>